<evidence type="ECO:0000256" key="2">
    <source>
        <dbReference type="SAM" id="Phobius"/>
    </source>
</evidence>
<evidence type="ECO:0000256" key="1">
    <source>
        <dbReference type="SAM" id="MobiDB-lite"/>
    </source>
</evidence>
<reference evidence="4 5" key="1">
    <citation type="submission" date="2023-09" db="EMBL/GenBank/DDBJ databases">
        <title>Genomes of two closely related lineages of the louse Polyplax serrata with different host specificities.</title>
        <authorList>
            <person name="Martinu J."/>
            <person name="Tarabai H."/>
            <person name="Stefka J."/>
            <person name="Hypsa V."/>
        </authorList>
    </citation>
    <scope>NUCLEOTIDE SEQUENCE [LARGE SCALE GENOMIC DNA]</scope>
    <source>
        <strain evidence="4">98ZLc_SE</strain>
    </source>
</reference>
<dbReference type="Gene3D" id="2.30.29.30">
    <property type="entry name" value="Pleckstrin-homology domain (PH domain)/Phosphotyrosine-binding domain (PTB)"/>
    <property type="match status" value="1"/>
</dbReference>
<evidence type="ECO:0000313" key="5">
    <source>
        <dbReference type="Proteomes" id="UP001359485"/>
    </source>
</evidence>
<gene>
    <name evidence="4" type="ORF">RUM44_011127</name>
</gene>
<evidence type="ECO:0000259" key="3">
    <source>
        <dbReference type="PROSITE" id="PS50003"/>
    </source>
</evidence>
<feature type="domain" description="PH" evidence="3">
    <location>
        <begin position="1"/>
        <end position="58"/>
    </location>
</feature>
<accession>A0ABR1AQW3</accession>
<keyword evidence="2" id="KW-0812">Transmembrane</keyword>
<feature type="transmembrane region" description="Helical" evidence="2">
    <location>
        <begin position="147"/>
        <end position="168"/>
    </location>
</feature>
<dbReference type="PROSITE" id="PS50003">
    <property type="entry name" value="PH_DOMAIN"/>
    <property type="match status" value="1"/>
</dbReference>
<dbReference type="SUPFAM" id="SSF50729">
    <property type="entry name" value="PH domain-like"/>
    <property type="match status" value="1"/>
</dbReference>
<keyword evidence="2" id="KW-1133">Transmembrane helix</keyword>
<organism evidence="4 5">
    <name type="scientific">Polyplax serrata</name>
    <name type="common">Common mouse louse</name>
    <dbReference type="NCBI Taxonomy" id="468196"/>
    <lineage>
        <taxon>Eukaryota</taxon>
        <taxon>Metazoa</taxon>
        <taxon>Ecdysozoa</taxon>
        <taxon>Arthropoda</taxon>
        <taxon>Hexapoda</taxon>
        <taxon>Insecta</taxon>
        <taxon>Pterygota</taxon>
        <taxon>Neoptera</taxon>
        <taxon>Paraneoptera</taxon>
        <taxon>Psocodea</taxon>
        <taxon>Troctomorpha</taxon>
        <taxon>Phthiraptera</taxon>
        <taxon>Anoplura</taxon>
        <taxon>Polyplacidae</taxon>
        <taxon>Polyplax</taxon>
    </lineage>
</organism>
<dbReference type="EMBL" id="JAWJWF010000046">
    <property type="protein sequence ID" value="KAK6624268.1"/>
    <property type="molecule type" value="Genomic_DNA"/>
</dbReference>
<comment type="caution">
    <text evidence="4">The sequence shown here is derived from an EMBL/GenBank/DDBJ whole genome shotgun (WGS) entry which is preliminary data.</text>
</comment>
<name>A0ABR1AQW3_POLSC</name>
<keyword evidence="5" id="KW-1185">Reference proteome</keyword>
<evidence type="ECO:0000313" key="4">
    <source>
        <dbReference type="EMBL" id="KAK6624268.1"/>
    </source>
</evidence>
<dbReference type="InterPro" id="IPR011993">
    <property type="entry name" value="PH-like_dom_sf"/>
</dbReference>
<proteinExistence type="predicted"/>
<dbReference type="InterPro" id="IPR001849">
    <property type="entry name" value="PH_domain"/>
</dbReference>
<sequence length="342" mass="38436">MMRGVRRGCVRLKGAILGIDNEEDGNFTITTDSKTFHFQARNSAEREVWVRALEDTILRHAVFPHEHQVQPIVFLRKHMPHQLFKAHFEEEEDCSYEASMKKFDNRIAQADILLQMLIEQSQTLDSQIETVEDEALKVRLGKISHNYNLLVGAVKLAIVLLQILKGMFSMRFENTIDPVYGIGLVTSQYKSKKLRALGSHIYTRKQSASSEEQLRVSRDTFSGGDTPETQSNSDSKPEQVELGNDCLESRRLMPAVIETLSHVANPEGMTLIVPPEMVPETSYSSSDDEDFFDADEELNSPIPTRTSVPNFVGLGLLSQFSIAKGAKARAKVRIGKAVNKKL</sequence>
<dbReference type="Proteomes" id="UP001359485">
    <property type="component" value="Unassembled WGS sequence"/>
</dbReference>
<feature type="region of interest" description="Disordered" evidence="1">
    <location>
        <begin position="208"/>
        <end position="241"/>
    </location>
</feature>
<protein>
    <recommendedName>
        <fullName evidence="3">PH domain-containing protein</fullName>
    </recommendedName>
</protein>
<keyword evidence="2" id="KW-0472">Membrane</keyword>